<protein>
    <recommendedName>
        <fullName evidence="9">Transcriptional regulatory protein</fullName>
    </recommendedName>
</protein>
<evidence type="ECO:0000259" key="11">
    <source>
        <dbReference type="PROSITE" id="PS50110"/>
    </source>
</evidence>
<dbReference type="SMART" id="SM00448">
    <property type="entry name" value="REC"/>
    <property type="match status" value="1"/>
</dbReference>
<evidence type="ECO:0000256" key="9">
    <source>
        <dbReference type="PIRNR" id="PIRNR006171"/>
    </source>
</evidence>
<evidence type="ECO:0000313" key="13">
    <source>
        <dbReference type="Proteomes" id="UP000480303"/>
    </source>
</evidence>
<dbReference type="PROSITE" id="PS50110">
    <property type="entry name" value="RESPONSE_REGULATORY"/>
    <property type="match status" value="1"/>
</dbReference>
<evidence type="ECO:0000256" key="10">
    <source>
        <dbReference type="PROSITE-ProRule" id="PRU00169"/>
    </source>
</evidence>
<organism evidence="12 13">
    <name type="scientific">Pseudolactococcus hodotermopsidis</name>
    <dbReference type="NCBI Taxonomy" id="2709157"/>
    <lineage>
        <taxon>Bacteria</taxon>
        <taxon>Bacillati</taxon>
        <taxon>Bacillota</taxon>
        <taxon>Bacilli</taxon>
        <taxon>Lactobacillales</taxon>
        <taxon>Streptococcaceae</taxon>
        <taxon>Pseudolactococcus</taxon>
    </lineage>
</organism>
<dbReference type="Proteomes" id="UP000480303">
    <property type="component" value="Unassembled WGS sequence"/>
</dbReference>
<evidence type="ECO:0000256" key="3">
    <source>
        <dbReference type="ARBA" id="ARBA00022553"/>
    </source>
</evidence>
<dbReference type="PANTHER" id="PTHR45526">
    <property type="entry name" value="TRANSCRIPTIONAL REGULATORY PROTEIN DPIA"/>
    <property type="match status" value="1"/>
</dbReference>
<dbReference type="Pfam" id="PF00072">
    <property type="entry name" value="Response_reg"/>
    <property type="match status" value="1"/>
</dbReference>
<keyword evidence="6 9" id="KW-0238">DNA-binding</keyword>
<dbReference type="GO" id="GO:0003700">
    <property type="term" value="F:DNA-binding transcription factor activity"/>
    <property type="evidence" value="ECO:0007669"/>
    <property type="project" value="InterPro"/>
</dbReference>
<dbReference type="InterPro" id="IPR001789">
    <property type="entry name" value="Sig_transdc_resp-reg_receiver"/>
</dbReference>
<evidence type="ECO:0000256" key="7">
    <source>
        <dbReference type="ARBA" id="ARBA00023159"/>
    </source>
</evidence>
<feature type="modified residue" description="4-aspartylphosphate" evidence="10">
    <location>
        <position position="54"/>
    </location>
</feature>
<dbReference type="SUPFAM" id="SSF52172">
    <property type="entry name" value="CheY-like"/>
    <property type="match status" value="1"/>
</dbReference>
<comment type="subcellular location">
    <subcellularLocation>
        <location evidence="1 9">Cytoplasm</location>
    </subcellularLocation>
</comment>
<dbReference type="EMBL" id="BLLI01000012">
    <property type="protein sequence ID" value="GFH42081.1"/>
    <property type="molecule type" value="Genomic_DNA"/>
</dbReference>
<dbReference type="AlphaFoldDB" id="A0A6A0BC59"/>
<evidence type="ECO:0000313" key="12">
    <source>
        <dbReference type="EMBL" id="GFH42081.1"/>
    </source>
</evidence>
<accession>A0A6A0BC59</accession>
<dbReference type="PIRSF" id="PIRSF006171">
    <property type="entry name" value="RR_citrat_malat"/>
    <property type="match status" value="1"/>
</dbReference>
<comment type="caution">
    <text evidence="12">The sequence shown here is derived from an EMBL/GenBank/DDBJ whole genome shotgun (WGS) entry which is preliminary data.</text>
</comment>
<gene>
    <name evidence="12" type="primary">dcuR</name>
    <name evidence="12" type="ORF">Hs30E_06320</name>
</gene>
<keyword evidence="3 10" id="KW-0597">Phosphoprotein</keyword>
<reference evidence="12 13" key="1">
    <citation type="submission" date="2020-02" db="EMBL/GenBank/DDBJ databases">
        <title>Draft genome sequence of Lactococcus sp. Hs30E4-3.</title>
        <authorList>
            <person name="Noda S."/>
            <person name="Yuki M."/>
            <person name="Ohkuma M."/>
        </authorList>
    </citation>
    <scope>NUCLEOTIDE SEQUENCE [LARGE SCALE GENOMIC DNA]</scope>
    <source>
        <strain evidence="12 13">Hs30E4-3</strain>
    </source>
</reference>
<dbReference type="PANTHER" id="PTHR45526:SF1">
    <property type="entry name" value="TRANSCRIPTIONAL REGULATORY PROTEIN DCUR-RELATED"/>
    <property type="match status" value="1"/>
</dbReference>
<evidence type="ECO:0000256" key="2">
    <source>
        <dbReference type="ARBA" id="ARBA00022490"/>
    </source>
</evidence>
<evidence type="ECO:0000256" key="6">
    <source>
        <dbReference type="ARBA" id="ARBA00023125"/>
    </source>
</evidence>
<keyword evidence="4 9" id="KW-0902">Two-component regulatory system</keyword>
<dbReference type="InterPro" id="IPR024187">
    <property type="entry name" value="Sig_transdc_resp-reg_cit/mal"/>
</dbReference>
<evidence type="ECO:0000256" key="4">
    <source>
        <dbReference type="ARBA" id="ARBA00023012"/>
    </source>
</evidence>
<evidence type="ECO:0000256" key="5">
    <source>
        <dbReference type="ARBA" id="ARBA00023015"/>
    </source>
</evidence>
<dbReference type="GO" id="GO:0005737">
    <property type="term" value="C:cytoplasm"/>
    <property type="evidence" value="ECO:0007669"/>
    <property type="project" value="UniProtKB-SubCell"/>
</dbReference>
<keyword evidence="2 9" id="KW-0963">Cytoplasm</keyword>
<dbReference type="Gene3D" id="3.40.50.2300">
    <property type="match status" value="1"/>
</dbReference>
<dbReference type="GO" id="GO:0000156">
    <property type="term" value="F:phosphorelay response regulator activity"/>
    <property type="evidence" value="ECO:0007669"/>
    <property type="project" value="TreeGrafter"/>
</dbReference>
<feature type="domain" description="Response regulatory" evidence="11">
    <location>
        <begin position="3"/>
        <end position="119"/>
    </location>
</feature>
<dbReference type="GO" id="GO:0003677">
    <property type="term" value="F:DNA binding"/>
    <property type="evidence" value="ECO:0007669"/>
    <property type="project" value="UniProtKB-KW"/>
</dbReference>
<keyword evidence="8 9" id="KW-0804">Transcription</keyword>
<keyword evidence="5 9" id="KW-0805">Transcription regulation</keyword>
<dbReference type="InterPro" id="IPR051271">
    <property type="entry name" value="2C-system_Tx_regulators"/>
</dbReference>
<dbReference type="InterPro" id="IPR011006">
    <property type="entry name" value="CheY-like_superfamily"/>
</dbReference>
<evidence type="ECO:0000256" key="8">
    <source>
        <dbReference type="ARBA" id="ARBA00023163"/>
    </source>
</evidence>
<keyword evidence="13" id="KW-1185">Reference proteome</keyword>
<name>A0A6A0BC59_9LACT</name>
<dbReference type="RefSeq" id="WP_172207907.1">
    <property type="nucleotide sequence ID" value="NZ_BLLI01000012.1"/>
</dbReference>
<evidence type="ECO:0000256" key="1">
    <source>
        <dbReference type="ARBA" id="ARBA00004496"/>
    </source>
</evidence>
<keyword evidence="7 9" id="KW-0010">Activator</keyword>
<sequence>MTNVLIIEDDPMVAMLNQQYIMQENDVKNIKTAKNTTDAMTILKTQQIDLILLDVYLPGMTGLEFLELLREQNNETAVILITAADDVPSVKKAISFGVVDYLIKPFNLERFKLAIKRYKDLQQATDKASSHTNQSAIDQFFLPTSPKKSLISLPKGLAKLTLEMVYQQILKENASFSTQSLASHLSLSRISTKKYILFLVEINVLGEKVMYQDIGRPITYYFLKDVNHRLIRDYLPNV</sequence>
<proteinExistence type="predicted"/>